<accession>A0A0C2X1J4</accession>
<name>A0A0C2X1J4_SERVB</name>
<dbReference type="GO" id="GO:0016791">
    <property type="term" value="F:phosphatase activity"/>
    <property type="evidence" value="ECO:0007669"/>
    <property type="project" value="InterPro"/>
</dbReference>
<evidence type="ECO:0000313" key="6">
    <source>
        <dbReference type="EMBL" id="KIM32118.1"/>
    </source>
</evidence>
<dbReference type="AlphaFoldDB" id="A0A0C2X1J4"/>
<comment type="similarity">
    <text evidence="2">Belongs to the HAD-like hydrolase superfamily.</text>
</comment>
<evidence type="ECO:0000256" key="1">
    <source>
        <dbReference type="ARBA" id="ARBA00001946"/>
    </source>
</evidence>
<dbReference type="GO" id="GO:0005737">
    <property type="term" value="C:cytoplasm"/>
    <property type="evidence" value="ECO:0007669"/>
    <property type="project" value="TreeGrafter"/>
</dbReference>
<sequence length="294" mass="32077">MNRRIRALLIDLSGTLHVGADPIAGAARAIQRLRDHKIPFRFCSNTSKESTNDLLKRLRDAGFIVHEDELFTSLNAMKRLLTERGIKRPLLLLSPSALDDFKDLSDEDNSAQDHDAVVVGLAPNSFTYNTLNQAFRILSSSNGQRPIPLLTTHRARYVRSSSGELSLGPGPFVTTLEVGVGDGCKAEIVGKPARAFFEVCLRDLGVGRKRDISDEDGQRDGEELKADHVAIIGDDIEADLGGGALELGLNRILVKTGKYRKGDEMKAGITPPDSVYESIAEIVDALLEEKGKSM</sequence>
<dbReference type="InterPro" id="IPR006355">
    <property type="entry name" value="LHPP/HDHD2"/>
</dbReference>
<dbReference type="Proteomes" id="UP000054097">
    <property type="component" value="Unassembled WGS sequence"/>
</dbReference>
<evidence type="ECO:0000256" key="4">
    <source>
        <dbReference type="ARBA" id="ARBA00022842"/>
    </source>
</evidence>
<dbReference type="Gene3D" id="3.40.50.1000">
    <property type="entry name" value="HAD superfamily/HAD-like"/>
    <property type="match status" value="2"/>
</dbReference>
<dbReference type="OrthoDB" id="426235at2759"/>
<dbReference type="EMBL" id="KN824280">
    <property type="protein sequence ID" value="KIM32118.1"/>
    <property type="molecule type" value="Genomic_DNA"/>
</dbReference>
<evidence type="ECO:0000256" key="2">
    <source>
        <dbReference type="ARBA" id="ARBA00007958"/>
    </source>
</evidence>
<dbReference type="InterPro" id="IPR023214">
    <property type="entry name" value="HAD_sf"/>
</dbReference>
<keyword evidence="7" id="KW-1185">Reference proteome</keyword>
<dbReference type="InterPro" id="IPR006357">
    <property type="entry name" value="HAD-SF_hydro_IIA"/>
</dbReference>
<keyword evidence="3" id="KW-0479">Metal-binding</keyword>
<keyword evidence="4" id="KW-0460">Magnesium</keyword>
<evidence type="ECO:0000313" key="7">
    <source>
        <dbReference type="Proteomes" id="UP000054097"/>
    </source>
</evidence>
<dbReference type="STRING" id="933852.A0A0C2X1J4"/>
<dbReference type="Pfam" id="PF13242">
    <property type="entry name" value="Hydrolase_like"/>
    <property type="match status" value="1"/>
</dbReference>
<evidence type="ECO:0000256" key="3">
    <source>
        <dbReference type="ARBA" id="ARBA00022723"/>
    </source>
</evidence>
<protein>
    <recommendedName>
        <fullName evidence="5">Haloacid dehalogenase-like hydrolase domain-containing protein 2</fullName>
    </recommendedName>
</protein>
<dbReference type="SUPFAM" id="SSF56784">
    <property type="entry name" value="HAD-like"/>
    <property type="match status" value="1"/>
</dbReference>
<gene>
    <name evidence="6" type="ORF">M408DRAFT_14632</name>
</gene>
<dbReference type="PANTHER" id="PTHR19288:SF46">
    <property type="entry name" value="HALOACID DEHALOGENASE-LIKE HYDROLASE DOMAIN-CONTAINING PROTEIN 2"/>
    <property type="match status" value="1"/>
</dbReference>
<dbReference type="HOGENOM" id="CLU_043473_4_0_1"/>
<proteinExistence type="inferred from homology"/>
<reference evidence="6 7" key="1">
    <citation type="submission" date="2014-04" db="EMBL/GenBank/DDBJ databases">
        <authorList>
            <consortium name="DOE Joint Genome Institute"/>
            <person name="Kuo A."/>
            <person name="Zuccaro A."/>
            <person name="Kohler A."/>
            <person name="Nagy L.G."/>
            <person name="Floudas D."/>
            <person name="Copeland A."/>
            <person name="Barry K.W."/>
            <person name="Cichocki N."/>
            <person name="Veneault-Fourrey C."/>
            <person name="LaButti K."/>
            <person name="Lindquist E.A."/>
            <person name="Lipzen A."/>
            <person name="Lundell T."/>
            <person name="Morin E."/>
            <person name="Murat C."/>
            <person name="Sun H."/>
            <person name="Tunlid A."/>
            <person name="Henrissat B."/>
            <person name="Grigoriev I.V."/>
            <person name="Hibbett D.S."/>
            <person name="Martin F."/>
            <person name="Nordberg H.P."/>
            <person name="Cantor M.N."/>
            <person name="Hua S.X."/>
        </authorList>
    </citation>
    <scope>NUCLEOTIDE SEQUENCE [LARGE SCALE GENOMIC DNA]</scope>
    <source>
        <strain evidence="6 7">MAFF 305830</strain>
    </source>
</reference>
<organism evidence="6 7">
    <name type="scientific">Serendipita vermifera MAFF 305830</name>
    <dbReference type="NCBI Taxonomy" id="933852"/>
    <lineage>
        <taxon>Eukaryota</taxon>
        <taxon>Fungi</taxon>
        <taxon>Dikarya</taxon>
        <taxon>Basidiomycota</taxon>
        <taxon>Agaricomycotina</taxon>
        <taxon>Agaricomycetes</taxon>
        <taxon>Sebacinales</taxon>
        <taxon>Serendipitaceae</taxon>
        <taxon>Serendipita</taxon>
    </lineage>
</organism>
<dbReference type="InterPro" id="IPR036412">
    <property type="entry name" value="HAD-like_sf"/>
</dbReference>
<reference evidence="7" key="2">
    <citation type="submission" date="2015-01" db="EMBL/GenBank/DDBJ databases">
        <title>Evolutionary Origins and Diversification of the Mycorrhizal Mutualists.</title>
        <authorList>
            <consortium name="DOE Joint Genome Institute"/>
            <consortium name="Mycorrhizal Genomics Consortium"/>
            <person name="Kohler A."/>
            <person name="Kuo A."/>
            <person name="Nagy L.G."/>
            <person name="Floudas D."/>
            <person name="Copeland A."/>
            <person name="Barry K.W."/>
            <person name="Cichocki N."/>
            <person name="Veneault-Fourrey C."/>
            <person name="LaButti K."/>
            <person name="Lindquist E.A."/>
            <person name="Lipzen A."/>
            <person name="Lundell T."/>
            <person name="Morin E."/>
            <person name="Murat C."/>
            <person name="Riley R."/>
            <person name="Ohm R."/>
            <person name="Sun H."/>
            <person name="Tunlid A."/>
            <person name="Henrissat B."/>
            <person name="Grigoriev I.V."/>
            <person name="Hibbett D.S."/>
            <person name="Martin F."/>
        </authorList>
    </citation>
    <scope>NUCLEOTIDE SEQUENCE [LARGE SCALE GENOMIC DNA]</scope>
    <source>
        <strain evidence="7">MAFF 305830</strain>
    </source>
</reference>
<comment type="cofactor">
    <cofactor evidence="1">
        <name>Mg(2+)</name>
        <dbReference type="ChEBI" id="CHEBI:18420"/>
    </cofactor>
</comment>
<dbReference type="GO" id="GO:0046872">
    <property type="term" value="F:metal ion binding"/>
    <property type="evidence" value="ECO:0007669"/>
    <property type="project" value="UniProtKB-KW"/>
</dbReference>
<evidence type="ECO:0000256" key="5">
    <source>
        <dbReference type="ARBA" id="ARBA00039666"/>
    </source>
</evidence>
<dbReference type="NCBIfam" id="TIGR01458">
    <property type="entry name" value="HAD-SF-IIA-hyp3"/>
    <property type="match status" value="1"/>
</dbReference>
<dbReference type="Pfam" id="PF13344">
    <property type="entry name" value="Hydrolase_6"/>
    <property type="match status" value="1"/>
</dbReference>
<dbReference type="PANTHER" id="PTHR19288">
    <property type="entry name" value="4-NITROPHENYLPHOSPHATASE-RELATED"/>
    <property type="match status" value="1"/>
</dbReference>